<dbReference type="InterPro" id="IPR023885">
    <property type="entry name" value="4Fe4S-binding_SPASM_dom"/>
</dbReference>
<dbReference type="Gene3D" id="3.20.20.70">
    <property type="entry name" value="Aldolase class I"/>
    <property type="match status" value="2"/>
</dbReference>
<feature type="coiled-coil region" evidence="6">
    <location>
        <begin position="339"/>
        <end position="366"/>
    </location>
</feature>
<dbReference type="CDD" id="cd01335">
    <property type="entry name" value="Radical_SAM"/>
    <property type="match status" value="1"/>
</dbReference>
<dbReference type="InterPro" id="IPR013785">
    <property type="entry name" value="Aldolase_TIM"/>
</dbReference>
<keyword evidence="5" id="KW-0411">Iron-sulfur</keyword>
<comment type="caution">
    <text evidence="9">The sequence shown here is derived from an EMBL/GenBank/DDBJ whole genome shotgun (WGS) entry which is preliminary data.</text>
</comment>
<evidence type="ECO:0000259" key="7">
    <source>
        <dbReference type="Pfam" id="PF04055"/>
    </source>
</evidence>
<dbReference type="EMBL" id="SAXX01000004">
    <property type="protein sequence ID" value="TXJ34711.1"/>
    <property type="molecule type" value="Genomic_DNA"/>
</dbReference>
<keyword evidence="6" id="KW-0175">Coiled coil</keyword>
<feature type="domain" description="4Fe4S-binding SPASM" evidence="8">
    <location>
        <begin position="7"/>
        <end position="67"/>
    </location>
</feature>
<dbReference type="CDD" id="cd21109">
    <property type="entry name" value="SPASM"/>
    <property type="match status" value="1"/>
</dbReference>
<dbReference type="GO" id="GO:0046872">
    <property type="term" value="F:metal ion binding"/>
    <property type="evidence" value="ECO:0007669"/>
    <property type="project" value="UniProtKB-KW"/>
</dbReference>
<proteinExistence type="predicted"/>
<evidence type="ECO:0000259" key="8">
    <source>
        <dbReference type="Pfam" id="PF13186"/>
    </source>
</evidence>
<gene>
    <name evidence="9" type="ORF">EPJ69_01920</name>
</gene>
<keyword evidence="3" id="KW-0479">Metal-binding</keyword>
<dbReference type="Proteomes" id="UP000324707">
    <property type="component" value="Unassembled WGS sequence"/>
</dbReference>
<dbReference type="GO" id="GO:0051536">
    <property type="term" value="F:iron-sulfur cluster binding"/>
    <property type="evidence" value="ECO:0007669"/>
    <property type="project" value="UniProtKB-KW"/>
</dbReference>
<keyword evidence="2" id="KW-0949">S-adenosyl-L-methionine</keyword>
<feature type="domain" description="Radical SAM core" evidence="7">
    <location>
        <begin position="111"/>
        <end position="266"/>
    </location>
</feature>
<reference evidence="9 10" key="1">
    <citation type="journal article" date="1992" name="Lakartidningen">
        <title>[Penicillin V and not amoxicillin is the first choice preparation in acute otitis].</title>
        <authorList>
            <person name="Kamme C."/>
            <person name="Lundgren K."/>
            <person name="Prellner K."/>
        </authorList>
    </citation>
    <scope>NUCLEOTIDE SEQUENCE [LARGE SCALE GENOMIC DNA]</scope>
    <source>
        <strain evidence="9 10">PC5538III-lc</strain>
    </source>
</reference>
<dbReference type="PANTHER" id="PTHR11228">
    <property type="entry name" value="RADICAL SAM DOMAIN PROTEIN"/>
    <property type="match status" value="1"/>
</dbReference>
<dbReference type="Pfam" id="PF13186">
    <property type="entry name" value="SPASM"/>
    <property type="match status" value="1"/>
</dbReference>
<evidence type="ECO:0000313" key="10">
    <source>
        <dbReference type="Proteomes" id="UP000324707"/>
    </source>
</evidence>
<dbReference type="Pfam" id="PF04055">
    <property type="entry name" value="Radical_SAM"/>
    <property type="match status" value="1"/>
</dbReference>
<dbReference type="InterPro" id="IPR058240">
    <property type="entry name" value="rSAM_sf"/>
</dbReference>
<accession>A0A5C8ECN0</accession>
<keyword evidence="4" id="KW-0408">Iron</keyword>
<protein>
    <submittedName>
        <fullName evidence="9">Radical SAM protein</fullName>
    </submittedName>
</protein>
<evidence type="ECO:0000256" key="1">
    <source>
        <dbReference type="ARBA" id="ARBA00001966"/>
    </source>
</evidence>
<dbReference type="RefSeq" id="WP_147735764.1">
    <property type="nucleotide sequence ID" value="NZ_SAXX01000004.1"/>
</dbReference>
<evidence type="ECO:0000256" key="2">
    <source>
        <dbReference type="ARBA" id="ARBA00022691"/>
    </source>
</evidence>
<dbReference type="GO" id="GO:0003824">
    <property type="term" value="F:catalytic activity"/>
    <property type="evidence" value="ECO:0007669"/>
    <property type="project" value="InterPro"/>
</dbReference>
<evidence type="ECO:0000313" key="9">
    <source>
        <dbReference type="EMBL" id="TXJ34711.1"/>
    </source>
</evidence>
<dbReference type="AlphaFoldDB" id="A0A5C8ECN0"/>
<organism evidence="9 10">
    <name type="scientific">Brachyspira aalborgi</name>
    <dbReference type="NCBI Taxonomy" id="29522"/>
    <lineage>
        <taxon>Bacteria</taxon>
        <taxon>Pseudomonadati</taxon>
        <taxon>Spirochaetota</taxon>
        <taxon>Spirochaetia</taxon>
        <taxon>Brachyspirales</taxon>
        <taxon>Brachyspiraceae</taxon>
        <taxon>Brachyspira</taxon>
    </lineage>
</organism>
<name>A0A5C8ECN0_9SPIR</name>
<dbReference type="InterPro" id="IPR050377">
    <property type="entry name" value="Radical_SAM_PqqE_MftC-like"/>
</dbReference>
<dbReference type="PANTHER" id="PTHR11228:SF7">
    <property type="entry name" value="PQQA PEPTIDE CYCLASE"/>
    <property type="match status" value="1"/>
</dbReference>
<evidence type="ECO:0000256" key="5">
    <source>
        <dbReference type="ARBA" id="ARBA00023014"/>
    </source>
</evidence>
<sequence length="386" mass="45702">MKNYNICKVPFGFIEIFANGDVYTCCKSLIKNGCIGNIFHQSFEEIFNSDKAKTIRRSCLNNDYSMCINNLCSPNKDAFAFLLDSKYVGEIEYNEEIKYPKIIKFSYDLDCNVNCKSCREKIYRNSKEYIEELDEKARKYFLPILKYTDKVCLIGSGDPFASKHTRNFIKMITEEYPNNKFDLHTNGLLLNERMLTELNIIDKLSYIQISIHASTKETYDKIVLGGGWDTLIKNLEFVSNLKKQNKVENIFLFFVVSKVNLGDAKEFVNLSKKYSAECFFWNLRDWGTQYTKNEMPDEYKIYKVFKDDIFGDKIVHLNPYLYNIRNNENCLEDYFIKEIKELKDKINRYDKEIRNLNCKIDKVVDSLAWWIPIKKLRSKFREKFLI</sequence>
<comment type="cofactor">
    <cofactor evidence="1">
        <name>[4Fe-4S] cluster</name>
        <dbReference type="ChEBI" id="CHEBI:49883"/>
    </cofactor>
</comment>
<evidence type="ECO:0000256" key="3">
    <source>
        <dbReference type="ARBA" id="ARBA00022723"/>
    </source>
</evidence>
<evidence type="ECO:0000256" key="6">
    <source>
        <dbReference type="SAM" id="Coils"/>
    </source>
</evidence>
<dbReference type="InterPro" id="IPR007197">
    <property type="entry name" value="rSAM"/>
</dbReference>
<dbReference type="SUPFAM" id="SSF102114">
    <property type="entry name" value="Radical SAM enzymes"/>
    <property type="match status" value="2"/>
</dbReference>
<evidence type="ECO:0000256" key="4">
    <source>
        <dbReference type="ARBA" id="ARBA00023004"/>
    </source>
</evidence>
<dbReference type="SFLD" id="SFLDS00029">
    <property type="entry name" value="Radical_SAM"/>
    <property type="match status" value="1"/>
</dbReference>